<name>A0A699T352_TANCI</name>
<sequence length="66" mass="7097">MNTAGQSWNRHSTLEIDRISHQSLAMDNGSLPTGAPQGKELCLIKPLSDSSFSCSDQSFISEGASR</sequence>
<gene>
    <name evidence="1" type="ORF">Tci_876811</name>
</gene>
<reference evidence="1" key="1">
    <citation type="journal article" date="2019" name="Sci. Rep.">
        <title>Draft genome of Tanacetum cinerariifolium, the natural source of mosquito coil.</title>
        <authorList>
            <person name="Yamashiro T."/>
            <person name="Shiraishi A."/>
            <person name="Satake H."/>
            <person name="Nakayama K."/>
        </authorList>
    </citation>
    <scope>NUCLEOTIDE SEQUENCE</scope>
</reference>
<organism evidence="1">
    <name type="scientific">Tanacetum cinerariifolium</name>
    <name type="common">Dalmatian daisy</name>
    <name type="synonym">Chrysanthemum cinerariifolium</name>
    <dbReference type="NCBI Taxonomy" id="118510"/>
    <lineage>
        <taxon>Eukaryota</taxon>
        <taxon>Viridiplantae</taxon>
        <taxon>Streptophyta</taxon>
        <taxon>Embryophyta</taxon>
        <taxon>Tracheophyta</taxon>
        <taxon>Spermatophyta</taxon>
        <taxon>Magnoliopsida</taxon>
        <taxon>eudicotyledons</taxon>
        <taxon>Gunneridae</taxon>
        <taxon>Pentapetalae</taxon>
        <taxon>asterids</taxon>
        <taxon>campanulids</taxon>
        <taxon>Asterales</taxon>
        <taxon>Asteraceae</taxon>
        <taxon>Asteroideae</taxon>
        <taxon>Anthemideae</taxon>
        <taxon>Anthemidinae</taxon>
        <taxon>Tanacetum</taxon>
    </lineage>
</organism>
<dbReference type="EMBL" id="BKCJ011214346">
    <property type="protein sequence ID" value="GFD04842.1"/>
    <property type="molecule type" value="Genomic_DNA"/>
</dbReference>
<comment type="caution">
    <text evidence="1">The sequence shown here is derived from an EMBL/GenBank/DDBJ whole genome shotgun (WGS) entry which is preliminary data.</text>
</comment>
<accession>A0A699T352</accession>
<protein>
    <submittedName>
        <fullName evidence="1">Uncharacterized protein</fullName>
    </submittedName>
</protein>
<evidence type="ECO:0000313" key="1">
    <source>
        <dbReference type="EMBL" id="GFD04842.1"/>
    </source>
</evidence>
<proteinExistence type="predicted"/>
<dbReference type="AlphaFoldDB" id="A0A699T352"/>